<feature type="transmembrane region" description="Helical" evidence="7">
    <location>
        <begin position="132"/>
        <end position="151"/>
    </location>
</feature>
<feature type="transmembrane region" description="Helical" evidence="7">
    <location>
        <begin position="379"/>
        <end position="398"/>
    </location>
</feature>
<dbReference type="InterPro" id="IPR004670">
    <property type="entry name" value="NhaA"/>
</dbReference>
<feature type="transmembrane region" description="Helical" evidence="7">
    <location>
        <begin position="220"/>
        <end position="242"/>
    </location>
</feature>
<evidence type="ECO:0000256" key="3">
    <source>
        <dbReference type="ARBA" id="ARBA00022475"/>
    </source>
</evidence>
<keyword evidence="6 7" id="KW-0472">Membrane</keyword>
<dbReference type="GO" id="GO:0006885">
    <property type="term" value="P:regulation of pH"/>
    <property type="evidence" value="ECO:0007669"/>
    <property type="project" value="InterPro"/>
</dbReference>
<dbReference type="RefSeq" id="WP_164608978.1">
    <property type="nucleotide sequence ID" value="NZ_JAAIKE010000001.1"/>
</dbReference>
<reference evidence="8 9" key="1">
    <citation type="submission" date="2020-02" db="EMBL/GenBank/DDBJ databases">
        <title>Rhodobacter algicola sp. nov., isolated from microalga culture.</title>
        <authorList>
            <person name="Park C.-Y."/>
        </authorList>
    </citation>
    <scope>NUCLEOTIDE SEQUENCE [LARGE SCALE GENOMIC DNA]</scope>
    <source>
        <strain evidence="8 9">ETT8</strain>
    </source>
</reference>
<evidence type="ECO:0000256" key="5">
    <source>
        <dbReference type="ARBA" id="ARBA00022989"/>
    </source>
</evidence>
<organism evidence="8 9">
    <name type="scientific">Pseudotabrizicola algicola</name>
    <dbReference type="NCBI Taxonomy" id="2709381"/>
    <lineage>
        <taxon>Bacteria</taxon>
        <taxon>Pseudomonadati</taxon>
        <taxon>Pseudomonadota</taxon>
        <taxon>Alphaproteobacteria</taxon>
        <taxon>Rhodobacterales</taxon>
        <taxon>Paracoccaceae</taxon>
        <taxon>Pseudotabrizicola</taxon>
    </lineage>
</organism>
<evidence type="ECO:0000313" key="8">
    <source>
        <dbReference type="EMBL" id="NEX44943.1"/>
    </source>
</evidence>
<evidence type="ECO:0000256" key="1">
    <source>
        <dbReference type="ARBA" id="ARBA00004429"/>
    </source>
</evidence>
<comment type="subcellular location">
    <subcellularLocation>
        <location evidence="1">Cell inner membrane</location>
        <topology evidence="1">Multi-pass membrane protein</topology>
    </subcellularLocation>
</comment>
<dbReference type="EMBL" id="JAAIKE010000001">
    <property type="protein sequence ID" value="NEX44943.1"/>
    <property type="molecule type" value="Genomic_DNA"/>
</dbReference>
<gene>
    <name evidence="8" type="ORF">G3572_01910</name>
</gene>
<comment type="caution">
    <text evidence="8">The sequence shown here is derived from an EMBL/GenBank/DDBJ whole genome shotgun (WGS) entry which is preliminary data.</text>
</comment>
<evidence type="ECO:0000256" key="4">
    <source>
        <dbReference type="ARBA" id="ARBA00022692"/>
    </source>
</evidence>
<sequence>MYRVSPFVRHFGQALLAGIALATLWLTLSPASYYDAIEWRIAELSLPLWMAPFPVALTPMGIVSEGLMALFLFFVGKELWEAIRLERGALAGRRAGVPLGAMIGGWIGAVLVWLVSSALFETALEASTGTGWPLPIGSDVVLCYLFGRLIFGNGHPALHLLLLITIANDIVGLTVVGLVYPAAGLRLAWLGLVVLAVGLVWLFFARLAHPELSEREHRRAFALWPYVLAGAMSWLGVVLAGLPGALGLLPLVPVIPHADRAFGLFAEAEEFLHDPLNRLAHLLVRPLAVVLFLFGLTRGGVDVLALAPTTGTVLLACWLGKPLGVVVGAVFAARGLGFDLPQGVRLRDLLIVAMISGISFTVPVLALDSAVPGGAMAEAARLGLVISLLAGAAAFLLARALRRGHVRAGRGRT</sequence>
<evidence type="ECO:0000256" key="2">
    <source>
        <dbReference type="ARBA" id="ARBA00015550"/>
    </source>
</evidence>
<dbReference type="PANTHER" id="PTHR30341:SF0">
    <property type="entry name" value="NA(+)_H(+) ANTIPORTER NHAA"/>
    <property type="match status" value="1"/>
</dbReference>
<dbReference type="Gene3D" id="1.20.1530.10">
    <property type="entry name" value="Na+/H+ antiporter like domain"/>
    <property type="match status" value="1"/>
</dbReference>
<keyword evidence="3" id="KW-1003">Cell membrane</keyword>
<dbReference type="GO" id="GO:0015385">
    <property type="term" value="F:sodium:proton antiporter activity"/>
    <property type="evidence" value="ECO:0007669"/>
    <property type="project" value="TreeGrafter"/>
</dbReference>
<evidence type="ECO:0000313" key="9">
    <source>
        <dbReference type="Proteomes" id="UP000481421"/>
    </source>
</evidence>
<feature type="transmembrane region" description="Helical" evidence="7">
    <location>
        <begin position="158"/>
        <end position="181"/>
    </location>
</feature>
<feature type="transmembrane region" description="Helical" evidence="7">
    <location>
        <begin position="313"/>
        <end position="337"/>
    </location>
</feature>
<proteinExistence type="predicted"/>
<feature type="transmembrane region" description="Helical" evidence="7">
    <location>
        <begin position="187"/>
        <end position="208"/>
    </location>
</feature>
<evidence type="ECO:0000256" key="6">
    <source>
        <dbReference type="ARBA" id="ARBA00023136"/>
    </source>
</evidence>
<feature type="transmembrane region" description="Helical" evidence="7">
    <location>
        <begin position="55"/>
        <end position="75"/>
    </location>
</feature>
<dbReference type="GO" id="GO:0005886">
    <property type="term" value="C:plasma membrane"/>
    <property type="evidence" value="ECO:0007669"/>
    <property type="project" value="UniProtKB-SubCell"/>
</dbReference>
<dbReference type="InterPro" id="IPR023171">
    <property type="entry name" value="Na/H_antiporter_dom_sf"/>
</dbReference>
<keyword evidence="9" id="KW-1185">Reference proteome</keyword>
<dbReference type="AlphaFoldDB" id="A0A6B3RIK0"/>
<feature type="transmembrane region" description="Helical" evidence="7">
    <location>
        <begin position="96"/>
        <end position="120"/>
    </location>
</feature>
<dbReference type="Pfam" id="PF06965">
    <property type="entry name" value="Na_H_antiport_1"/>
    <property type="match status" value="1"/>
</dbReference>
<accession>A0A6B3RIK0</accession>
<keyword evidence="5 7" id="KW-1133">Transmembrane helix</keyword>
<feature type="transmembrane region" description="Helical" evidence="7">
    <location>
        <begin position="349"/>
        <end position="367"/>
    </location>
</feature>
<name>A0A6B3RIK0_9RHOB</name>
<protein>
    <recommendedName>
        <fullName evidence="2">Putative Na(+)/H(+) antiporter NhaA homolog</fullName>
    </recommendedName>
</protein>
<evidence type="ECO:0000256" key="7">
    <source>
        <dbReference type="SAM" id="Phobius"/>
    </source>
</evidence>
<dbReference type="PANTHER" id="PTHR30341">
    <property type="entry name" value="SODIUM ION/PROTON ANTIPORTER NHAA-RELATED"/>
    <property type="match status" value="1"/>
</dbReference>
<dbReference type="Proteomes" id="UP000481421">
    <property type="component" value="Unassembled WGS sequence"/>
</dbReference>
<keyword evidence="4 7" id="KW-0812">Transmembrane</keyword>